<organism evidence="1">
    <name type="scientific">Rhizophora mucronata</name>
    <name type="common">Asiatic mangrove</name>
    <dbReference type="NCBI Taxonomy" id="61149"/>
    <lineage>
        <taxon>Eukaryota</taxon>
        <taxon>Viridiplantae</taxon>
        <taxon>Streptophyta</taxon>
        <taxon>Embryophyta</taxon>
        <taxon>Tracheophyta</taxon>
        <taxon>Spermatophyta</taxon>
        <taxon>Magnoliopsida</taxon>
        <taxon>eudicotyledons</taxon>
        <taxon>Gunneridae</taxon>
        <taxon>Pentapetalae</taxon>
        <taxon>rosids</taxon>
        <taxon>fabids</taxon>
        <taxon>Malpighiales</taxon>
        <taxon>Rhizophoraceae</taxon>
        <taxon>Rhizophora</taxon>
    </lineage>
</organism>
<dbReference type="AlphaFoldDB" id="A0A2P2PQ30"/>
<evidence type="ECO:0000313" key="1">
    <source>
        <dbReference type="EMBL" id="MBX56814.1"/>
    </source>
</evidence>
<dbReference type="EMBL" id="GGEC01076330">
    <property type="protein sequence ID" value="MBX56814.1"/>
    <property type="molecule type" value="Transcribed_RNA"/>
</dbReference>
<sequence>MVGHPRSHCTMVLAFCAFAKHQNLIVLLILFLSCQPILSLHQKSSNYIA</sequence>
<reference evidence="1" key="1">
    <citation type="submission" date="2018-02" db="EMBL/GenBank/DDBJ databases">
        <title>Rhizophora mucronata_Transcriptome.</title>
        <authorList>
            <person name="Meera S.P."/>
            <person name="Sreeshan A."/>
            <person name="Augustine A."/>
        </authorList>
    </citation>
    <scope>NUCLEOTIDE SEQUENCE</scope>
    <source>
        <tissue evidence="1">Leaf</tissue>
    </source>
</reference>
<dbReference type="PROSITE" id="PS51257">
    <property type="entry name" value="PROKAR_LIPOPROTEIN"/>
    <property type="match status" value="1"/>
</dbReference>
<protein>
    <submittedName>
        <fullName evidence="1">Uncharacterized protein</fullName>
    </submittedName>
</protein>
<name>A0A2P2PQ30_RHIMU</name>
<proteinExistence type="predicted"/>
<accession>A0A2P2PQ30</accession>